<dbReference type="InterPro" id="IPR001789">
    <property type="entry name" value="Sig_transdc_resp-reg_receiver"/>
</dbReference>
<dbReference type="PROSITE" id="PS50110">
    <property type="entry name" value="RESPONSE_REGULATORY"/>
    <property type="match status" value="1"/>
</dbReference>
<comment type="caution">
    <text evidence="3">The sequence shown here is derived from an EMBL/GenBank/DDBJ whole genome shotgun (WGS) entry which is preliminary data.</text>
</comment>
<evidence type="ECO:0000256" key="1">
    <source>
        <dbReference type="PROSITE-ProRule" id="PRU00169"/>
    </source>
</evidence>
<reference evidence="4" key="1">
    <citation type="journal article" date="2019" name="Int. J. Syst. Evol. Microbiol.">
        <title>The Global Catalogue of Microorganisms (GCM) 10K type strain sequencing project: providing services to taxonomists for standard genome sequencing and annotation.</title>
        <authorList>
            <consortium name="The Broad Institute Genomics Platform"/>
            <consortium name="The Broad Institute Genome Sequencing Center for Infectious Disease"/>
            <person name="Wu L."/>
            <person name="Ma J."/>
        </authorList>
    </citation>
    <scope>NUCLEOTIDE SEQUENCE [LARGE SCALE GENOMIC DNA]</scope>
    <source>
        <strain evidence="4">KCTC 42805</strain>
    </source>
</reference>
<evidence type="ECO:0000313" key="4">
    <source>
        <dbReference type="Proteomes" id="UP001597469"/>
    </source>
</evidence>
<dbReference type="RefSeq" id="WP_381521367.1">
    <property type="nucleotide sequence ID" value="NZ_JBHULN010000004.1"/>
</dbReference>
<sequence length="133" mass="14742">MNPPITCFLIDDDEDDQEIFALALKKVSSSIACSFADDGTDALRKLQQDETFTPQYIFLDLNMPGMNGKQCLSELKKINRLQHTPIIIYSTSSESKDVQETQQLGASGFITKPALVSALSNQLAELILNRQDS</sequence>
<dbReference type="SMART" id="SM00448">
    <property type="entry name" value="REC"/>
    <property type="match status" value="1"/>
</dbReference>
<evidence type="ECO:0000313" key="3">
    <source>
        <dbReference type="EMBL" id="MFD2570569.1"/>
    </source>
</evidence>
<feature type="modified residue" description="4-aspartylphosphate" evidence="1">
    <location>
        <position position="60"/>
    </location>
</feature>
<dbReference type="Pfam" id="PF00072">
    <property type="entry name" value="Response_reg"/>
    <property type="match status" value="1"/>
</dbReference>
<dbReference type="PANTHER" id="PTHR44520">
    <property type="entry name" value="RESPONSE REGULATOR RCP1-RELATED"/>
    <property type="match status" value="1"/>
</dbReference>
<protein>
    <submittedName>
        <fullName evidence="3">Response regulator</fullName>
    </submittedName>
</protein>
<gene>
    <name evidence="3" type="ORF">ACFSUS_07995</name>
</gene>
<dbReference type="SUPFAM" id="SSF52172">
    <property type="entry name" value="CheY-like"/>
    <property type="match status" value="1"/>
</dbReference>
<evidence type="ECO:0000259" key="2">
    <source>
        <dbReference type="PROSITE" id="PS50110"/>
    </source>
</evidence>
<dbReference type="PANTHER" id="PTHR44520:SF2">
    <property type="entry name" value="RESPONSE REGULATOR RCP1"/>
    <property type="match status" value="1"/>
</dbReference>
<dbReference type="InterPro" id="IPR052893">
    <property type="entry name" value="TCS_response_regulator"/>
</dbReference>
<dbReference type="EMBL" id="JBHULN010000004">
    <property type="protein sequence ID" value="MFD2570569.1"/>
    <property type="molecule type" value="Genomic_DNA"/>
</dbReference>
<keyword evidence="1" id="KW-0597">Phosphoprotein</keyword>
<dbReference type="Gene3D" id="3.40.50.2300">
    <property type="match status" value="1"/>
</dbReference>
<accession>A0ABW5M2Q8</accession>
<proteinExistence type="predicted"/>
<dbReference type="InterPro" id="IPR011006">
    <property type="entry name" value="CheY-like_superfamily"/>
</dbReference>
<dbReference type="Proteomes" id="UP001597469">
    <property type="component" value="Unassembled WGS sequence"/>
</dbReference>
<organism evidence="3 4">
    <name type="scientific">Spirosoma soli</name>
    <dbReference type="NCBI Taxonomy" id="1770529"/>
    <lineage>
        <taxon>Bacteria</taxon>
        <taxon>Pseudomonadati</taxon>
        <taxon>Bacteroidota</taxon>
        <taxon>Cytophagia</taxon>
        <taxon>Cytophagales</taxon>
        <taxon>Cytophagaceae</taxon>
        <taxon>Spirosoma</taxon>
    </lineage>
</organism>
<name>A0ABW5M2Q8_9BACT</name>
<keyword evidence="4" id="KW-1185">Reference proteome</keyword>
<feature type="domain" description="Response regulatory" evidence="2">
    <location>
        <begin position="6"/>
        <end position="127"/>
    </location>
</feature>